<dbReference type="Gene3D" id="3.30.420.260">
    <property type="match status" value="1"/>
</dbReference>
<accession>A0A4V6IDH6</accession>
<name>A0A4V6IDH6_9FLAO</name>
<dbReference type="AlphaFoldDB" id="A0A4V6IDH6"/>
<dbReference type="CDD" id="cd24013">
    <property type="entry name" value="ASKHA_ATPase_BT3980-like"/>
    <property type="match status" value="1"/>
</dbReference>
<dbReference type="Proteomes" id="UP000290013">
    <property type="component" value="Chromosome"/>
</dbReference>
<protein>
    <submittedName>
        <fullName evidence="1">Protein of uncharacterized function (DUF3822)</fullName>
    </submittedName>
</protein>
<dbReference type="KEGG" id="ctai:NCTC12078_01509"/>
<sequence length="242" mass="28519">MNCNMNLLHLLFTKDGLIYQIAKNKSIMEEKSFFVNEESPENFISEKLEEVLLKQRYDEISVISALNHFTLMPEGFNDHESGYELIAYNAPVDKENEELMLSVNKKFKVQFYYTFPKNFYKKIKDLSVPVKFNFSGEKFLNSINHKNSKEIHINLYHNQCEFFAISNKKIILYNNLDVNSEVDFLYFVMFTLSKIGFGINETQFYVYGETTENETFISELQKFVKNLKVVFDNIPNKNFLLA</sequence>
<evidence type="ECO:0000313" key="1">
    <source>
        <dbReference type="EMBL" id="VFB03494.1"/>
    </source>
</evidence>
<reference evidence="1 2" key="1">
    <citation type="submission" date="2019-02" db="EMBL/GenBank/DDBJ databases">
        <authorList>
            <consortium name="Pathogen Informatics"/>
        </authorList>
    </citation>
    <scope>NUCLEOTIDE SEQUENCE [LARGE SCALE GENOMIC DNA]</scope>
    <source>
        <strain evidence="1 2">3012STDY6944375</strain>
    </source>
</reference>
<dbReference type="InterPro" id="IPR024213">
    <property type="entry name" value="DUF3822"/>
</dbReference>
<organism evidence="1 2">
    <name type="scientific">Chryseobacterium taihuense</name>
    <dbReference type="NCBI Taxonomy" id="1141221"/>
    <lineage>
        <taxon>Bacteria</taxon>
        <taxon>Pseudomonadati</taxon>
        <taxon>Bacteroidota</taxon>
        <taxon>Flavobacteriia</taxon>
        <taxon>Flavobacteriales</taxon>
        <taxon>Weeksellaceae</taxon>
        <taxon>Chryseobacterium group</taxon>
        <taxon>Chryseobacterium</taxon>
    </lineage>
</organism>
<dbReference type="Pfam" id="PF12864">
    <property type="entry name" value="DUF3822"/>
    <property type="match status" value="1"/>
</dbReference>
<dbReference type="EMBL" id="LR215974">
    <property type="protein sequence ID" value="VFB03494.1"/>
    <property type="molecule type" value="Genomic_DNA"/>
</dbReference>
<gene>
    <name evidence="1" type="ORF">NCTC12078_01509</name>
</gene>
<proteinExistence type="predicted"/>
<evidence type="ECO:0000313" key="2">
    <source>
        <dbReference type="Proteomes" id="UP000290013"/>
    </source>
</evidence>
<dbReference type="Gene3D" id="3.30.420.250">
    <property type="match status" value="1"/>
</dbReference>